<dbReference type="InterPro" id="IPR011701">
    <property type="entry name" value="MFS"/>
</dbReference>
<evidence type="ECO:0000256" key="2">
    <source>
        <dbReference type="ARBA" id="ARBA00022448"/>
    </source>
</evidence>
<feature type="transmembrane region" description="Helical" evidence="8">
    <location>
        <begin position="93"/>
        <end position="112"/>
    </location>
</feature>
<feature type="transmembrane region" description="Helical" evidence="8">
    <location>
        <begin position="517"/>
        <end position="535"/>
    </location>
</feature>
<comment type="caution">
    <text evidence="10">The sequence shown here is derived from an EMBL/GenBank/DDBJ whole genome shotgun (WGS) entry which is preliminary data.</text>
</comment>
<evidence type="ECO:0000256" key="5">
    <source>
        <dbReference type="ARBA" id="ARBA00022989"/>
    </source>
</evidence>
<dbReference type="EMBL" id="BAAASL010000011">
    <property type="protein sequence ID" value="GAA2717911.1"/>
    <property type="molecule type" value="Genomic_DNA"/>
</dbReference>
<keyword evidence="11" id="KW-1185">Reference proteome</keyword>
<evidence type="ECO:0000259" key="9">
    <source>
        <dbReference type="PROSITE" id="PS50850"/>
    </source>
</evidence>
<dbReference type="PROSITE" id="PS50850">
    <property type="entry name" value="MFS"/>
    <property type="match status" value="1"/>
</dbReference>
<dbReference type="InterPro" id="IPR020846">
    <property type="entry name" value="MFS_dom"/>
</dbReference>
<evidence type="ECO:0000256" key="3">
    <source>
        <dbReference type="ARBA" id="ARBA00022475"/>
    </source>
</evidence>
<sequence length="545" mass="55904">MRVRAHRPILVAGRAVARPLRLGAREAVRWRAMAQGPEDPGAARRPAATPGRWAMLAVLCASLLLVAMDATILNVALPSLITDLRPGPLEQLWIIDIYGLVLGGLLVTSGAVGDRWGRKRLFLAGFVLFGVASVLAATAHSSAQLIGGRVLLGLGGALVMPSTLSLIRTIFTDAHERALAIGVWASVAGAGACVGPLIGGVLVEHFSWQAAFWVNVPVVVATVPAGIVLLPEYRAPQAGRLDWPGALLSVAGIVALAWGIKHVAKGSTEPADMGTLLLGVLLLALFARHQLRLDDPLLDVRLFRRGPFTAAALATLLAMLAIGAALFLISLWLQYVRGFSPSEAGLRTVPSALAMLAGSLSSPWLMHRMGVRGVLAVGLGALAAGFLLLALAPQPTTYPVVAVVLAALGLGDGLAITASASVLVSSVPAARAGQAGAVSETCYELGVGLGVALLGSIHGAVFTDRMTALPLRGPDLDEARGSVGGAAEVAHRVGGDTGAQVRAAARAAFDDALTTTAYVSAGIVVAVTVLAVCLVPRGFKVTGGH</sequence>
<feature type="transmembrane region" description="Helical" evidence="8">
    <location>
        <begin position="445"/>
        <end position="463"/>
    </location>
</feature>
<feature type="transmembrane region" description="Helical" evidence="8">
    <location>
        <begin position="398"/>
        <end position="424"/>
    </location>
</feature>
<feature type="transmembrane region" description="Helical" evidence="8">
    <location>
        <begin position="121"/>
        <end position="140"/>
    </location>
</feature>
<feature type="domain" description="Major facilitator superfamily (MFS) profile" evidence="9">
    <location>
        <begin position="55"/>
        <end position="539"/>
    </location>
</feature>
<evidence type="ECO:0000256" key="4">
    <source>
        <dbReference type="ARBA" id="ARBA00022692"/>
    </source>
</evidence>
<feature type="transmembrane region" description="Helical" evidence="8">
    <location>
        <begin position="210"/>
        <end position="231"/>
    </location>
</feature>
<name>A0ABP6G7F1_9ACTN</name>
<keyword evidence="5 8" id="KW-1133">Transmembrane helix</keyword>
<feature type="transmembrane region" description="Helical" evidence="8">
    <location>
        <begin position="373"/>
        <end position="392"/>
    </location>
</feature>
<feature type="transmembrane region" description="Helical" evidence="8">
    <location>
        <begin position="53"/>
        <end position="73"/>
    </location>
</feature>
<keyword evidence="4 8" id="KW-0812">Transmembrane</keyword>
<dbReference type="InterPro" id="IPR036259">
    <property type="entry name" value="MFS_trans_sf"/>
</dbReference>
<comment type="subcellular location">
    <subcellularLocation>
        <location evidence="1">Cell membrane</location>
        <topology evidence="1">Multi-pass membrane protein</topology>
    </subcellularLocation>
</comment>
<feature type="transmembrane region" description="Helical" evidence="8">
    <location>
        <begin position="270"/>
        <end position="287"/>
    </location>
</feature>
<protein>
    <submittedName>
        <fullName evidence="10">MFS transporter</fullName>
    </submittedName>
</protein>
<evidence type="ECO:0000313" key="10">
    <source>
        <dbReference type="EMBL" id="GAA2717911.1"/>
    </source>
</evidence>
<dbReference type="Gene3D" id="1.20.1720.10">
    <property type="entry name" value="Multidrug resistance protein D"/>
    <property type="match status" value="1"/>
</dbReference>
<dbReference type="Gene3D" id="1.20.1250.20">
    <property type="entry name" value="MFS general substrate transporter like domains"/>
    <property type="match status" value="1"/>
</dbReference>
<evidence type="ECO:0000256" key="7">
    <source>
        <dbReference type="ARBA" id="ARBA00023251"/>
    </source>
</evidence>
<feature type="transmembrane region" description="Helical" evidence="8">
    <location>
        <begin position="308"/>
        <end position="333"/>
    </location>
</feature>
<gene>
    <name evidence="10" type="ORF">GCM10010315_32430</name>
</gene>
<proteinExistence type="predicted"/>
<dbReference type="CDD" id="cd17321">
    <property type="entry name" value="MFS_MMR_MDR_like"/>
    <property type="match status" value="1"/>
</dbReference>
<keyword evidence="3" id="KW-1003">Cell membrane</keyword>
<keyword evidence="6 8" id="KW-0472">Membrane</keyword>
<dbReference type="PANTHER" id="PTHR42718:SF47">
    <property type="entry name" value="METHYL VIOLOGEN RESISTANCE PROTEIN SMVA"/>
    <property type="match status" value="1"/>
</dbReference>
<feature type="transmembrane region" description="Helical" evidence="8">
    <location>
        <begin position="345"/>
        <end position="366"/>
    </location>
</feature>
<keyword evidence="7" id="KW-0046">Antibiotic resistance</keyword>
<evidence type="ECO:0000256" key="8">
    <source>
        <dbReference type="SAM" id="Phobius"/>
    </source>
</evidence>
<evidence type="ECO:0000313" key="11">
    <source>
        <dbReference type="Proteomes" id="UP001500886"/>
    </source>
</evidence>
<dbReference type="Proteomes" id="UP001500886">
    <property type="component" value="Unassembled WGS sequence"/>
</dbReference>
<reference evidence="11" key="1">
    <citation type="journal article" date="2019" name="Int. J. Syst. Evol. Microbiol.">
        <title>The Global Catalogue of Microorganisms (GCM) 10K type strain sequencing project: providing services to taxonomists for standard genome sequencing and annotation.</title>
        <authorList>
            <consortium name="The Broad Institute Genomics Platform"/>
            <consortium name="The Broad Institute Genome Sequencing Center for Infectious Disease"/>
            <person name="Wu L."/>
            <person name="Ma J."/>
        </authorList>
    </citation>
    <scope>NUCLEOTIDE SEQUENCE [LARGE SCALE GENOMIC DNA]</scope>
    <source>
        <strain evidence="11">JCM 4542</strain>
    </source>
</reference>
<evidence type="ECO:0000256" key="1">
    <source>
        <dbReference type="ARBA" id="ARBA00004651"/>
    </source>
</evidence>
<feature type="transmembrane region" description="Helical" evidence="8">
    <location>
        <begin position="146"/>
        <end position="167"/>
    </location>
</feature>
<evidence type="ECO:0000256" key="6">
    <source>
        <dbReference type="ARBA" id="ARBA00023136"/>
    </source>
</evidence>
<dbReference type="Pfam" id="PF07690">
    <property type="entry name" value="MFS_1"/>
    <property type="match status" value="1"/>
</dbReference>
<dbReference type="PRINTS" id="PR01036">
    <property type="entry name" value="TCRTETB"/>
</dbReference>
<feature type="transmembrane region" description="Helical" evidence="8">
    <location>
        <begin position="243"/>
        <end position="264"/>
    </location>
</feature>
<feature type="transmembrane region" description="Helical" evidence="8">
    <location>
        <begin position="179"/>
        <end position="198"/>
    </location>
</feature>
<accession>A0ABP6G7F1</accession>
<dbReference type="PANTHER" id="PTHR42718">
    <property type="entry name" value="MAJOR FACILITATOR SUPERFAMILY MULTIDRUG TRANSPORTER MFSC"/>
    <property type="match status" value="1"/>
</dbReference>
<dbReference type="SUPFAM" id="SSF103473">
    <property type="entry name" value="MFS general substrate transporter"/>
    <property type="match status" value="1"/>
</dbReference>
<keyword evidence="2" id="KW-0813">Transport</keyword>
<organism evidence="10 11">
    <name type="scientific">Streptomyces luteosporeus</name>
    <dbReference type="NCBI Taxonomy" id="173856"/>
    <lineage>
        <taxon>Bacteria</taxon>
        <taxon>Bacillati</taxon>
        <taxon>Actinomycetota</taxon>
        <taxon>Actinomycetes</taxon>
        <taxon>Kitasatosporales</taxon>
        <taxon>Streptomycetaceae</taxon>
        <taxon>Streptomyces</taxon>
    </lineage>
</organism>